<gene>
    <name evidence="1" type="ORF">LVIROSA_LOCUS27308</name>
</gene>
<keyword evidence="2" id="KW-1185">Reference proteome</keyword>
<dbReference type="Proteomes" id="UP001157418">
    <property type="component" value="Unassembled WGS sequence"/>
</dbReference>
<organism evidence="1 2">
    <name type="scientific">Lactuca virosa</name>
    <dbReference type="NCBI Taxonomy" id="75947"/>
    <lineage>
        <taxon>Eukaryota</taxon>
        <taxon>Viridiplantae</taxon>
        <taxon>Streptophyta</taxon>
        <taxon>Embryophyta</taxon>
        <taxon>Tracheophyta</taxon>
        <taxon>Spermatophyta</taxon>
        <taxon>Magnoliopsida</taxon>
        <taxon>eudicotyledons</taxon>
        <taxon>Gunneridae</taxon>
        <taxon>Pentapetalae</taxon>
        <taxon>asterids</taxon>
        <taxon>campanulids</taxon>
        <taxon>Asterales</taxon>
        <taxon>Asteraceae</taxon>
        <taxon>Cichorioideae</taxon>
        <taxon>Cichorieae</taxon>
        <taxon>Lactucinae</taxon>
        <taxon>Lactuca</taxon>
    </lineage>
</organism>
<sequence length="72" mass="8826">MGLYAQQREGRTMVKREGRMNWKMWFLLQITRDQEQNRSWLGTKMQADTKDRSNFHWEEREFDGEVKVFGIL</sequence>
<dbReference type="AlphaFoldDB" id="A0AAU9NTS2"/>
<reference evidence="1 2" key="1">
    <citation type="submission" date="2022-01" db="EMBL/GenBank/DDBJ databases">
        <authorList>
            <person name="Xiong W."/>
            <person name="Schranz E."/>
        </authorList>
    </citation>
    <scope>NUCLEOTIDE SEQUENCE [LARGE SCALE GENOMIC DNA]</scope>
</reference>
<name>A0AAU9NTS2_9ASTR</name>
<comment type="caution">
    <text evidence="1">The sequence shown here is derived from an EMBL/GenBank/DDBJ whole genome shotgun (WGS) entry which is preliminary data.</text>
</comment>
<accession>A0AAU9NTS2</accession>
<dbReference type="EMBL" id="CAKMRJ010005412">
    <property type="protein sequence ID" value="CAH1441231.1"/>
    <property type="molecule type" value="Genomic_DNA"/>
</dbReference>
<evidence type="ECO:0000313" key="2">
    <source>
        <dbReference type="Proteomes" id="UP001157418"/>
    </source>
</evidence>
<protein>
    <submittedName>
        <fullName evidence="1">Uncharacterized protein</fullName>
    </submittedName>
</protein>
<proteinExistence type="predicted"/>
<evidence type="ECO:0000313" key="1">
    <source>
        <dbReference type="EMBL" id="CAH1441231.1"/>
    </source>
</evidence>